<reference evidence="2" key="1">
    <citation type="submission" date="2023-10" db="EMBL/GenBank/DDBJ databases">
        <title>Whole Genome based description of the genera Actinobaculum and Actinotignum reveals a complex phylogenetic relationship within the species included in the genus Actinotignum.</title>
        <authorList>
            <person name="Jensen C.S."/>
            <person name="Dargis R."/>
            <person name="Kemp M."/>
            <person name="Christensen J.J."/>
        </authorList>
    </citation>
    <scope>NUCLEOTIDE SEQUENCE</scope>
    <source>
        <strain evidence="2">SLA_B511</strain>
    </source>
</reference>
<dbReference type="Gene3D" id="3.30.420.40">
    <property type="match status" value="2"/>
</dbReference>
<dbReference type="EMBL" id="JAWNGC010000007">
    <property type="protein sequence ID" value="MDY5155350.1"/>
    <property type="molecule type" value="Genomic_DNA"/>
</dbReference>
<dbReference type="InterPro" id="IPR036390">
    <property type="entry name" value="WH_DNA-bd_sf"/>
</dbReference>
<dbReference type="Proteomes" id="UP001281731">
    <property type="component" value="Unassembled WGS sequence"/>
</dbReference>
<evidence type="ECO:0000313" key="2">
    <source>
        <dbReference type="EMBL" id="MDY5155350.1"/>
    </source>
</evidence>
<dbReference type="SUPFAM" id="SSF46785">
    <property type="entry name" value="Winged helix' DNA-binding domain"/>
    <property type="match status" value="1"/>
</dbReference>
<dbReference type="PANTHER" id="PTHR18964">
    <property type="entry name" value="ROK (REPRESSOR, ORF, KINASE) FAMILY"/>
    <property type="match status" value="1"/>
</dbReference>
<proteinExistence type="inferred from homology"/>
<sequence length="400" mass="43561">MKARKDSTSIRQENIGLVLGAILQEHEGISRADISKTTGLTRATVSRLVEELLDAQILEELAPVYPPTGRPALPLVVKKGKQCAIGVEINLEYVAVQIIDIAGNTLFEDKKTVDLRNSEPETVLRKLSATIESYLTNTDLDILSVVLCIPGLVAEDAQTILTAPNLGWHNVHPIAHLSFPGFEENRCFVMNEADAAAYAFLYARPGVLTGMKNFLYLSAEVGVGAAIVVNGRVFTGSRGWAGEIGHICVNLTGPQCRCGSNGCLEQYVGFDALVSRAQLPHGTDMETLCRMFDDRHDSVRRAIDEGALALGSTIANVLNLLDLDTVILGGNFAKLYSRMEIVLKFEIEYRALGRRWANVTLETSTYAHYGATRGGCMRALSSILENPARWDANGIPISFP</sequence>
<gene>
    <name evidence="2" type="ORF">R6G80_06380</name>
</gene>
<dbReference type="RefSeq" id="WP_320756642.1">
    <property type="nucleotide sequence ID" value="NZ_JAWNGC010000007.1"/>
</dbReference>
<dbReference type="Gene3D" id="1.10.10.10">
    <property type="entry name" value="Winged helix-like DNA-binding domain superfamily/Winged helix DNA-binding domain"/>
    <property type="match status" value="1"/>
</dbReference>
<dbReference type="PANTHER" id="PTHR18964:SF149">
    <property type="entry name" value="BIFUNCTIONAL UDP-N-ACETYLGLUCOSAMINE 2-EPIMERASE_N-ACETYLMANNOSAMINE KINASE"/>
    <property type="match status" value="1"/>
</dbReference>
<evidence type="ECO:0000256" key="1">
    <source>
        <dbReference type="ARBA" id="ARBA00006479"/>
    </source>
</evidence>
<organism evidence="2 3">
    <name type="scientific">Actinotignum urinale</name>
    <dbReference type="NCBI Taxonomy" id="190146"/>
    <lineage>
        <taxon>Bacteria</taxon>
        <taxon>Bacillati</taxon>
        <taxon>Actinomycetota</taxon>
        <taxon>Actinomycetes</taxon>
        <taxon>Actinomycetales</taxon>
        <taxon>Actinomycetaceae</taxon>
        <taxon>Actinotignum</taxon>
    </lineage>
</organism>
<name>A0AAW9HY26_9ACTO</name>
<dbReference type="Pfam" id="PF00480">
    <property type="entry name" value="ROK"/>
    <property type="match status" value="1"/>
</dbReference>
<dbReference type="InterPro" id="IPR036388">
    <property type="entry name" value="WH-like_DNA-bd_sf"/>
</dbReference>
<comment type="caution">
    <text evidence="2">The sequence shown here is derived from an EMBL/GenBank/DDBJ whole genome shotgun (WGS) entry which is preliminary data.</text>
</comment>
<dbReference type="SUPFAM" id="SSF53067">
    <property type="entry name" value="Actin-like ATPase domain"/>
    <property type="match status" value="2"/>
</dbReference>
<evidence type="ECO:0000313" key="3">
    <source>
        <dbReference type="Proteomes" id="UP001281731"/>
    </source>
</evidence>
<accession>A0AAW9HY26</accession>
<protein>
    <submittedName>
        <fullName evidence="2">ROK family transcriptional regulator</fullName>
    </submittedName>
</protein>
<comment type="similarity">
    <text evidence="1">Belongs to the ROK (NagC/XylR) family.</text>
</comment>
<dbReference type="AlphaFoldDB" id="A0AAW9HY26"/>
<dbReference type="Pfam" id="PF13412">
    <property type="entry name" value="HTH_24"/>
    <property type="match status" value="1"/>
</dbReference>
<dbReference type="InterPro" id="IPR000600">
    <property type="entry name" value="ROK"/>
</dbReference>
<dbReference type="InterPro" id="IPR043129">
    <property type="entry name" value="ATPase_NBD"/>
</dbReference>